<evidence type="ECO:0000256" key="2">
    <source>
        <dbReference type="ARBA" id="ARBA00004752"/>
    </source>
</evidence>
<evidence type="ECO:0000259" key="10">
    <source>
        <dbReference type="Pfam" id="PF08245"/>
    </source>
</evidence>
<feature type="domain" description="Mur ligase central" evidence="10">
    <location>
        <begin position="91"/>
        <end position="217"/>
    </location>
</feature>
<keyword evidence="7 8" id="KW-0961">Cell wall biogenesis/degradation</keyword>
<dbReference type="Pfam" id="PF08245">
    <property type="entry name" value="Mur_ligase_M"/>
    <property type="match status" value="1"/>
</dbReference>
<dbReference type="InterPro" id="IPR013221">
    <property type="entry name" value="Mur_ligase_cen"/>
</dbReference>
<dbReference type="PANTHER" id="PTHR43692:SF1">
    <property type="entry name" value="UDP-N-ACETYLMURAMOYLALANINE--D-GLUTAMATE LIGASE"/>
    <property type="match status" value="1"/>
</dbReference>
<evidence type="ECO:0000256" key="6">
    <source>
        <dbReference type="ARBA" id="ARBA00022840"/>
    </source>
</evidence>
<feature type="domain" description="Mur ligase C-terminal" evidence="9">
    <location>
        <begin position="268"/>
        <end position="383"/>
    </location>
</feature>
<dbReference type="InterPro" id="IPR004101">
    <property type="entry name" value="Mur_ligase_C"/>
</dbReference>
<keyword evidence="6 7" id="KW-0067">ATP-binding</keyword>
<dbReference type="GO" id="GO:0009252">
    <property type="term" value="P:peptidoglycan biosynthetic process"/>
    <property type="evidence" value="ECO:0007669"/>
    <property type="project" value="UniProtKB-UniRule"/>
</dbReference>
<evidence type="ECO:0000259" key="9">
    <source>
        <dbReference type="Pfam" id="PF02875"/>
    </source>
</evidence>
<dbReference type="InterPro" id="IPR036615">
    <property type="entry name" value="Mur_ligase_C_dom_sf"/>
</dbReference>
<dbReference type="STRING" id="1618356.UU93_C0007G0041"/>
<dbReference type="NCBIfam" id="TIGR01087">
    <property type="entry name" value="murD"/>
    <property type="match status" value="1"/>
</dbReference>
<dbReference type="HAMAP" id="MF_00639">
    <property type="entry name" value="MurD"/>
    <property type="match status" value="1"/>
</dbReference>
<keyword evidence="7 8" id="KW-0132">Cell division</keyword>
<dbReference type="EMBL" id="LCCN01000007">
    <property type="protein sequence ID" value="KKS32436.1"/>
    <property type="molecule type" value="Genomic_DNA"/>
</dbReference>
<dbReference type="GO" id="GO:0005737">
    <property type="term" value="C:cytoplasm"/>
    <property type="evidence" value="ECO:0007669"/>
    <property type="project" value="UniProtKB-SubCell"/>
</dbReference>
<dbReference type="UniPathway" id="UPA00219"/>
<dbReference type="PANTHER" id="PTHR43692">
    <property type="entry name" value="UDP-N-ACETYLMURAMOYLALANINE--D-GLUTAMATE LIGASE"/>
    <property type="match status" value="1"/>
</dbReference>
<comment type="function">
    <text evidence="7 8">Cell wall formation. Catalyzes the addition of glutamate to the nucleotide precursor UDP-N-acetylmuramoyl-L-alanine (UMA).</text>
</comment>
<comment type="similarity">
    <text evidence="7">Belongs to the MurCDEF family.</text>
</comment>
<evidence type="ECO:0000313" key="12">
    <source>
        <dbReference type="Proteomes" id="UP000034160"/>
    </source>
</evidence>
<dbReference type="GO" id="GO:0051301">
    <property type="term" value="P:cell division"/>
    <property type="evidence" value="ECO:0007669"/>
    <property type="project" value="UniProtKB-KW"/>
</dbReference>
<dbReference type="SUPFAM" id="SSF53623">
    <property type="entry name" value="MurD-like peptide ligases, catalytic domain"/>
    <property type="match status" value="1"/>
</dbReference>
<dbReference type="InterPro" id="IPR036565">
    <property type="entry name" value="Mur-like_cat_sf"/>
</dbReference>
<dbReference type="GO" id="GO:0008360">
    <property type="term" value="P:regulation of cell shape"/>
    <property type="evidence" value="ECO:0007669"/>
    <property type="project" value="UniProtKB-KW"/>
</dbReference>
<dbReference type="GO" id="GO:0008764">
    <property type="term" value="F:UDP-N-acetylmuramoylalanine-D-glutamate ligase activity"/>
    <property type="evidence" value="ECO:0007669"/>
    <property type="project" value="UniProtKB-UniRule"/>
</dbReference>
<organism evidence="11 12">
    <name type="scientific">Candidatus Amesbacteria bacterium GW2011_GWA2_42_12</name>
    <dbReference type="NCBI Taxonomy" id="1618356"/>
    <lineage>
        <taxon>Bacteria</taxon>
        <taxon>Candidatus Amesiibacteriota</taxon>
    </lineage>
</organism>
<dbReference type="AlphaFoldDB" id="A0A0G1AE76"/>
<comment type="subcellular location">
    <subcellularLocation>
        <location evidence="1 7 8">Cytoplasm</location>
    </subcellularLocation>
</comment>
<sequence>MDFKNKKIAILGWGVDTQDVEPWLKSQEADVTVLDEKDKPFGDLTKYDILVRSPGVYRYRSDIVKAENAGTTVTSKTKIFFDLCPCPIIGVTGTKGKGTTSTLIYEILQRCLPAGRQVYLGGNIGKGVFEFLPSLAKDSLVVMELSSFQLIDLHKSPHIAVVLMTTSEHMDWHADPDEYIGAKTQITKFQNSKDFVVYNKDYPNSVKIGKQGKAKKISVSGKDWKGQMRLRGEHNRENIAAAVAVAKIFGIRYSVFGKVIKEFRGLEHRLEEVATINGVMYFDDSFSTTPETTIAAVKSFSETLILIVGGSEKGSDFTNLGKVISEAKNLKAVILIGLMAERIEKAILNKNLRIVRNLSNMPDIVKKVSELAKSGDVVLLSPAAASFDMFKNYKERGNRFKEEVKKLV</sequence>
<evidence type="ECO:0000313" key="11">
    <source>
        <dbReference type="EMBL" id="KKS32436.1"/>
    </source>
</evidence>
<dbReference type="PATRIC" id="fig|1618356.3.peg.455"/>
<evidence type="ECO:0000256" key="4">
    <source>
        <dbReference type="ARBA" id="ARBA00022598"/>
    </source>
</evidence>
<dbReference type="SUPFAM" id="SSF53244">
    <property type="entry name" value="MurD-like peptide ligases, peptide-binding domain"/>
    <property type="match status" value="1"/>
</dbReference>
<evidence type="ECO:0000256" key="3">
    <source>
        <dbReference type="ARBA" id="ARBA00022490"/>
    </source>
</evidence>
<comment type="caution">
    <text evidence="11">The sequence shown here is derived from an EMBL/GenBank/DDBJ whole genome shotgun (WGS) entry which is preliminary data.</text>
</comment>
<evidence type="ECO:0000256" key="7">
    <source>
        <dbReference type="HAMAP-Rule" id="MF_00639"/>
    </source>
</evidence>
<evidence type="ECO:0000256" key="8">
    <source>
        <dbReference type="RuleBase" id="RU003664"/>
    </source>
</evidence>
<keyword evidence="7 8" id="KW-0573">Peptidoglycan synthesis</keyword>
<keyword evidence="5 7" id="KW-0547">Nucleotide-binding</keyword>
<dbReference type="Gene3D" id="3.40.1190.10">
    <property type="entry name" value="Mur-like, catalytic domain"/>
    <property type="match status" value="1"/>
</dbReference>
<dbReference type="InterPro" id="IPR005762">
    <property type="entry name" value="MurD"/>
</dbReference>
<dbReference type="EC" id="6.3.2.9" evidence="7 8"/>
<comment type="pathway">
    <text evidence="2 7 8">Cell wall biogenesis; peptidoglycan biosynthesis.</text>
</comment>
<proteinExistence type="inferred from homology"/>
<dbReference type="GO" id="GO:0071555">
    <property type="term" value="P:cell wall organization"/>
    <property type="evidence" value="ECO:0007669"/>
    <property type="project" value="UniProtKB-KW"/>
</dbReference>
<gene>
    <name evidence="7" type="primary">murD</name>
    <name evidence="11" type="ORF">UU93_C0007G0041</name>
</gene>
<keyword evidence="3 7" id="KW-0963">Cytoplasm</keyword>
<evidence type="ECO:0000256" key="1">
    <source>
        <dbReference type="ARBA" id="ARBA00004496"/>
    </source>
</evidence>
<accession>A0A0G1AE76</accession>
<feature type="binding site" evidence="7">
    <location>
        <begin position="93"/>
        <end position="99"/>
    </location>
    <ligand>
        <name>ATP</name>
        <dbReference type="ChEBI" id="CHEBI:30616"/>
    </ligand>
</feature>
<evidence type="ECO:0000256" key="5">
    <source>
        <dbReference type="ARBA" id="ARBA00022741"/>
    </source>
</evidence>
<dbReference type="Proteomes" id="UP000034160">
    <property type="component" value="Unassembled WGS sequence"/>
</dbReference>
<keyword evidence="7 8" id="KW-0131">Cell cycle</keyword>
<protein>
    <recommendedName>
        <fullName evidence="7 8">UDP-N-acetylmuramoylalanine--D-glutamate ligase</fullName>
        <ecNumber evidence="7 8">6.3.2.9</ecNumber>
    </recommendedName>
    <alternativeName>
        <fullName evidence="7">D-glutamic acid-adding enzyme</fullName>
    </alternativeName>
    <alternativeName>
        <fullName evidence="7">UDP-N-acetylmuramoyl-L-alanyl-D-glutamate synthetase</fullName>
    </alternativeName>
</protein>
<keyword evidence="4 7" id="KW-0436">Ligase</keyword>
<dbReference type="Gene3D" id="3.90.190.20">
    <property type="entry name" value="Mur ligase, C-terminal domain"/>
    <property type="match status" value="1"/>
</dbReference>
<keyword evidence="7 8" id="KW-0133">Cell shape</keyword>
<name>A0A0G1AE76_9BACT</name>
<comment type="catalytic activity">
    <reaction evidence="7 8">
        <text>UDP-N-acetyl-alpha-D-muramoyl-L-alanine + D-glutamate + ATP = UDP-N-acetyl-alpha-D-muramoyl-L-alanyl-D-glutamate + ADP + phosphate + H(+)</text>
        <dbReference type="Rhea" id="RHEA:16429"/>
        <dbReference type="ChEBI" id="CHEBI:15378"/>
        <dbReference type="ChEBI" id="CHEBI:29986"/>
        <dbReference type="ChEBI" id="CHEBI:30616"/>
        <dbReference type="ChEBI" id="CHEBI:43474"/>
        <dbReference type="ChEBI" id="CHEBI:83898"/>
        <dbReference type="ChEBI" id="CHEBI:83900"/>
        <dbReference type="ChEBI" id="CHEBI:456216"/>
        <dbReference type="EC" id="6.3.2.9"/>
    </reaction>
</comment>
<dbReference type="GO" id="GO:0005524">
    <property type="term" value="F:ATP binding"/>
    <property type="evidence" value="ECO:0007669"/>
    <property type="project" value="UniProtKB-UniRule"/>
</dbReference>
<reference evidence="11 12" key="1">
    <citation type="journal article" date="2015" name="Nature">
        <title>rRNA introns, odd ribosomes, and small enigmatic genomes across a large radiation of phyla.</title>
        <authorList>
            <person name="Brown C.T."/>
            <person name="Hug L.A."/>
            <person name="Thomas B.C."/>
            <person name="Sharon I."/>
            <person name="Castelle C.J."/>
            <person name="Singh A."/>
            <person name="Wilkins M.J."/>
            <person name="Williams K.H."/>
            <person name="Banfield J.F."/>
        </authorList>
    </citation>
    <scope>NUCLEOTIDE SEQUENCE [LARGE SCALE GENOMIC DNA]</scope>
</reference>
<dbReference type="Pfam" id="PF02875">
    <property type="entry name" value="Mur_ligase_C"/>
    <property type="match status" value="1"/>
</dbReference>